<dbReference type="Proteomes" id="UP001164929">
    <property type="component" value="Chromosome 11"/>
</dbReference>
<dbReference type="EMBL" id="JAQIZT010000011">
    <property type="protein sequence ID" value="KAJ6978609.1"/>
    <property type="molecule type" value="Genomic_DNA"/>
</dbReference>
<accession>A0AAD6Q442</accession>
<name>A0AAD6Q442_9ROSI</name>
<protein>
    <submittedName>
        <fullName evidence="1">Uncharacterized protein</fullName>
    </submittedName>
</protein>
<sequence length="130" mass="14961">MDYDKCRTLFLIISLIKPVGFVYYEKLSDDLLVFILPCFMNRDKEHIQLKQSVRLVVLEESHIDKSALAKQGMERCIGPRFSYLACGESVTKQRTVRIFMGGDSTDSQIYSTSLRISHSMIDFPNICISR</sequence>
<organism evidence="1 2">
    <name type="scientific">Populus alba x Populus x berolinensis</name>
    <dbReference type="NCBI Taxonomy" id="444605"/>
    <lineage>
        <taxon>Eukaryota</taxon>
        <taxon>Viridiplantae</taxon>
        <taxon>Streptophyta</taxon>
        <taxon>Embryophyta</taxon>
        <taxon>Tracheophyta</taxon>
        <taxon>Spermatophyta</taxon>
        <taxon>Magnoliopsida</taxon>
        <taxon>eudicotyledons</taxon>
        <taxon>Gunneridae</taxon>
        <taxon>Pentapetalae</taxon>
        <taxon>rosids</taxon>
        <taxon>fabids</taxon>
        <taxon>Malpighiales</taxon>
        <taxon>Salicaceae</taxon>
        <taxon>Saliceae</taxon>
        <taxon>Populus</taxon>
    </lineage>
</organism>
<keyword evidence="2" id="KW-1185">Reference proteome</keyword>
<comment type="caution">
    <text evidence="1">The sequence shown here is derived from an EMBL/GenBank/DDBJ whole genome shotgun (WGS) entry which is preliminary data.</text>
</comment>
<gene>
    <name evidence="1" type="ORF">NC653_026902</name>
</gene>
<reference evidence="1" key="1">
    <citation type="journal article" date="2023" name="Mol. Ecol. Resour.">
        <title>Chromosome-level genome assembly of a triploid poplar Populus alba 'Berolinensis'.</title>
        <authorList>
            <person name="Chen S."/>
            <person name="Yu Y."/>
            <person name="Wang X."/>
            <person name="Wang S."/>
            <person name="Zhang T."/>
            <person name="Zhou Y."/>
            <person name="He R."/>
            <person name="Meng N."/>
            <person name="Wang Y."/>
            <person name="Liu W."/>
            <person name="Liu Z."/>
            <person name="Liu J."/>
            <person name="Guo Q."/>
            <person name="Huang H."/>
            <person name="Sederoff R.R."/>
            <person name="Wang G."/>
            <person name="Qu G."/>
            <person name="Chen S."/>
        </authorList>
    </citation>
    <scope>NUCLEOTIDE SEQUENCE</scope>
    <source>
        <strain evidence="1">SC-2020</strain>
    </source>
</reference>
<proteinExistence type="predicted"/>
<dbReference type="AlphaFoldDB" id="A0AAD6Q442"/>
<evidence type="ECO:0000313" key="2">
    <source>
        <dbReference type="Proteomes" id="UP001164929"/>
    </source>
</evidence>
<evidence type="ECO:0000313" key="1">
    <source>
        <dbReference type="EMBL" id="KAJ6978609.1"/>
    </source>
</evidence>